<evidence type="ECO:0000313" key="2">
    <source>
        <dbReference type="Proteomes" id="UP000240971"/>
    </source>
</evidence>
<name>A0A2P8HVZ3_CHINA</name>
<dbReference type="AlphaFoldDB" id="A0A2P8HVZ3"/>
<organism evidence="1 2">
    <name type="scientific">Chitinophaga niastensis</name>
    <dbReference type="NCBI Taxonomy" id="536980"/>
    <lineage>
        <taxon>Bacteria</taxon>
        <taxon>Pseudomonadati</taxon>
        <taxon>Bacteroidota</taxon>
        <taxon>Chitinophagia</taxon>
        <taxon>Chitinophagales</taxon>
        <taxon>Chitinophagaceae</taxon>
        <taxon>Chitinophaga</taxon>
    </lineage>
</organism>
<comment type="caution">
    <text evidence="1">The sequence shown here is derived from an EMBL/GenBank/DDBJ whole genome shotgun (WGS) entry which is preliminary data.</text>
</comment>
<protein>
    <submittedName>
        <fullName evidence="1">Uncharacterized protein</fullName>
    </submittedName>
</protein>
<evidence type="ECO:0000313" key="1">
    <source>
        <dbReference type="EMBL" id="PSL50335.1"/>
    </source>
</evidence>
<gene>
    <name evidence="1" type="ORF">CLV51_1011680</name>
</gene>
<dbReference type="Proteomes" id="UP000240971">
    <property type="component" value="Unassembled WGS sequence"/>
</dbReference>
<proteinExistence type="predicted"/>
<dbReference type="EMBL" id="PYAW01000001">
    <property type="protein sequence ID" value="PSL50335.1"/>
    <property type="molecule type" value="Genomic_DNA"/>
</dbReference>
<reference evidence="1 2" key="1">
    <citation type="submission" date="2018-03" db="EMBL/GenBank/DDBJ databases">
        <title>Genomic Encyclopedia of Archaeal and Bacterial Type Strains, Phase II (KMG-II): from individual species to whole genera.</title>
        <authorList>
            <person name="Goeker M."/>
        </authorList>
    </citation>
    <scope>NUCLEOTIDE SEQUENCE [LARGE SCALE GENOMIC DNA]</scope>
    <source>
        <strain evidence="1 2">DSM 24859</strain>
    </source>
</reference>
<keyword evidence="2" id="KW-1185">Reference proteome</keyword>
<accession>A0A2P8HVZ3</accession>
<sequence length="47" mass="5533">MLKTIFGHIPYLSYVIFDNYYAKTAICILLFNYRDDAWVVSQRDSAP</sequence>